<reference evidence="1 2" key="1">
    <citation type="submission" date="2019-01" db="EMBL/GenBank/DDBJ databases">
        <title>Bacillus sp. M5HDSG1-1, whole genome shotgun sequence.</title>
        <authorList>
            <person name="Tuo L."/>
        </authorList>
    </citation>
    <scope>NUCLEOTIDE SEQUENCE [LARGE SCALE GENOMIC DNA]</scope>
    <source>
        <strain evidence="1 2">M5HDSG1-1</strain>
    </source>
</reference>
<dbReference type="AlphaFoldDB" id="A0A3S2X934"/>
<evidence type="ECO:0000313" key="2">
    <source>
        <dbReference type="Proteomes" id="UP000288024"/>
    </source>
</evidence>
<accession>A0A3S2X934</accession>
<name>A0A3S2X934_9BACI</name>
<keyword evidence="2" id="KW-1185">Reference proteome</keyword>
<comment type="caution">
    <text evidence="1">The sequence shown here is derived from an EMBL/GenBank/DDBJ whole genome shotgun (WGS) entry which is preliminary data.</text>
</comment>
<protein>
    <submittedName>
        <fullName evidence="1">Uncharacterized protein</fullName>
    </submittedName>
</protein>
<proteinExistence type="predicted"/>
<gene>
    <name evidence="1" type="ORF">EM808_13400</name>
</gene>
<organism evidence="1 2">
    <name type="scientific">Niallia taxi</name>
    <dbReference type="NCBI Taxonomy" id="2499688"/>
    <lineage>
        <taxon>Bacteria</taxon>
        <taxon>Bacillati</taxon>
        <taxon>Bacillota</taxon>
        <taxon>Bacilli</taxon>
        <taxon>Bacillales</taxon>
        <taxon>Bacillaceae</taxon>
        <taxon>Niallia</taxon>
    </lineage>
</organism>
<dbReference type="Proteomes" id="UP000288024">
    <property type="component" value="Unassembled WGS sequence"/>
</dbReference>
<evidence type="ECO:0000313" key="1">
    <source>
        <dbReference type="EMBL" id="RVT62839.1"/>
    </source>
</evidence>
<dbReference type="EMBL" id="RZTZ01000004">
    <property type="protein sequence ID" value="RVT62839.1"/>
    <property type="molecule type" value="Genomic_DNA"/>
</dbReference>
<sequence>MKKKEAFTQSEYLHFPEVRFFQWCNEKYKINKGIYHTIDEWFYTNGINNIISRRIHVIAYLEYLLTQDQFQTDSKYVKFGSGGLVKSLNEFLAETNSIL</sequence>